<keyword evidence="5" id="KW-1185">Reference proteome</keyword>
<feature type="region of interest" description="Disordered" evidence="1">
    <location>
        <begin position="497"/>
        <end position="530"/>
    </location>
</feature>
<gene>
    <name evidence="4" type="ORF">KUTeg_020848</name>
</gene>
<organism evidence="4 5">
    <name type="scientific">Tegillarca granosa</name>
    <name type="common">Malaysian cockle</name>
    <name type="synonym">Anadara granosa</name>
    <dbReference type="NCBI Taxonomy" id="220873"/>
    <lineage>
        <taxon>Eukaryota</taxon>
        <taxon>Metazoa</taxon>
        <taxon>Spiralia</taxon>
        <taxon>Lophotrochozoa</taxon>
        <taxon>Mollusca</taxon>
        <taxon>Bivalvia</taxon>
        <taxon>Autobranchia</taxon>
        <taxon>Pteriomorphia</taxon>
        <taxon>Arcoida</taxon>
        <taxon>Arcoidea</taxon>
        <taxon>Arcidae</taxon>
        <taxon>Tegillarca</taxon>
    </lineage>
</organism>
<feature type="compositionally biased region" description="Polar residues" evidence="1">
    <location>
        <begin position="455"/>
        <end position="472"/>
    </location>
</feature>
<proteinExistence type="predicted"/>
<comment type="caution">
    <text evidence="4">The sequence shown here is derived from an EMBL/GenBank/DDBJ whole genome shotgun (WGS) entry which is preliminary data.</text>
</comment>
<name>A0ABQ9EBS5_TEGGR</name>
<accession>A0ABQ9EBS5</accession>
<evidence type="ECO:0008006" key="6">
    <source>
        <dbReference type="Google" id="ProtNLM"/>
    </source>
</evidence>
<protein>
    <recommendedName>
        <fullName evidence="6">PCI domain-containing protein</fullName>
    </recommendedName>
</protein>
<feature type="region of interest" description="Disordered" evidence="1">
    <location>
        <begin position="1056"/>
        <end position="1075"/>
    </location>
</feature>
<dbReference type="InterPro" id="IPR034265">
    <property type="entry name" value="MCM3AP_RRM"/>
</dbReference>
<feature type="region of interest" description="Disordered" evidence="1">
    <location>
        <begin position="37"/>
        <end position="110"/>
    </location>
</feature>
<dbReference type="Proteomes" id="UP001217089">
    <property type="component" value="Unassembled WGS sequence"/>
</dbReference>
<sequence>MNSTVMELNLTLQDLQYLTETISSPFFTNTGSQNMFGQQQSSSSFGQSFGQQNTGFGQTQQPSFGATVFGQQQGPTFSQSTTNVQTQNLGGFGQTNQGATFGQQGPLFGQTAQPAQGSLFGQTTQTGQQGSVFGQTTQLAQQGSLFGQTAQIGQQGSVFGQTTQPSQQGSLFGQTTQTGQQGSVFGQTTQSAQQGSLFGQTTQSGQGALFGQTAQSGQVATGFVQTQSSGQQSTGFGQPTQTGQQATGFGQLVYNKDLGLVSPVGFGQEKAGLFGQKSQENTSFEKEGSGSVFGQTAPFGQTQNSGFSSTTGFGAVGSTVTGFTGSSTSGSLFSGSSLSGPGGQTTKTTHTFGGTGGSSIVSGSSSGIFSDATKTMSSGFTNTTTATTDSVFGATKSTNSSLFGTAVTKTNFGGTQSTSDGSTSSFVISSHTSNLAKELHPPSTKLITHKENTVLSTSAFGEPETSTSSSRKSLFGRLGDKPGDEVKGRVLFGKVQATDKPAEIKKTSRHPSDESNADEPKSKRTAYRRLSSVSDDATRIALVCKNVPVKINNAFQLKKHFSKFGEVAKVFPNPNKQSANIHFKNHAAAAEAKRRGSFIGSGLPTMTIFWSSYSPRSAVSSRTHSEEEISSQTGTKRKSDDASKSKSIYKWERKELDDELAAMGGTKGVKSLLSSVAKNSAQKLQILTVRDRVIRQGLKSQKSKSMTSQAFYGTCPDMCPERERYDREEKRRLHVYEIIPGTDVGGQNPSVDHTRAVKEYSRASADQIADRGQDGSWGEWYDFLWDRTRGLRKDITQQQLCSKEAVQILEKCVRFHIFCAERLCEEDMHNFDAKINNENMTKCLQTLKEFYDDLEKKQNIFCENEAEMRSYMILMNLNEGDILRETQGLRREVRNTPYINFALQVYSNLNSNNYVRFFRLVKNGSFLHACIMHRYFTQVRSKALVSLLKSYRKGVQYPLEDLIRTLGFENAFQAGTFCQHYGLAVNEDCVILDRSSYIEPEASWTTFRAQQLIEAKRILSVGETINGASLQPWKSHGPSSSFDSNGRFIAQIDTNEIDQPVPSTSQQPTREPVSQKDVANISTEPVEPPLPVKQQIKYNNEMVKEIAKNLFWEVIDEQAKQIGREEMNEVNTTLDESNNICEQILSEAVHNEVMTLRKKQEHEQLVKQASVVLTTDIIVEVVNQEVLNLATVEVREAKAQLKKEQIERCSLEVSTELIDSVVSEFVESISDNVYQKDVVERLQELADIEKSIQLKIAGRYLQYWKKEYLARCKLKRSMLSFPATASRGTCSEQIQALIPWRKQEGIVNGGFYVNERAQINVESPVALLERWQATEKALTAHDLYRKICYKKAWHPLDIGSLVEKQLVQHNHQVQRLRAHKKETVYWKNILSLPPPGMVTDKHSCHTVTALNKWIKTKLSKGKAPNTLKGDLLSLYNTDIYDKSRHLDINLAVCVRAVEGILGTDDNEYLDEFLSLLGTTGIILVLPPVGTLNEAKRTWGEARERLDGIFTCKPACPPVPLAIICPLTVGHDDISDVVKDILNLDQYFDEEKLSNVCIQTFDYNTSLPQGVDVEDPKINNKLCDILQWLASEYPVFPDLQVKLIKDYIDDFLLDQYFTPVLYNLKRRKLHGYLHQDPNDLLTLYNDVIKHLADVISKQTLTCQSWPVAEFTGSDYHKELPHMYWNNEGNLDYNRQLVLSLQLPYFEYADVDSEEWTLACKDVWSYVEAIVRDDQGAAKVDLYSRVRTLLKKTREDFEDTCYLMEGENNCQPTYVNMPWTDIIAVCIDYRLISTNFTDPESNRSQDSDAKEIRVVFFEDDLKNFEPPADWKHNEKDKIILSTASLNSTVNRAVEKTKKKMKDLTELNISIQRPDISRPEISSVMSDIGSASELSDLDSTIQDPTIDLEPLTEHEVKLRKTSYKFNSALKLAKLESQNYEKYLEEMLNDCGGPTHEKDLPDFACIVSESALDTNDIYSTQDMSVSFRPGAGLTDVLYDLNNELIYNRRESNAFEKRLQSWMDN</sequence>
<dbReference type="Gene3D" id="3.30.70.330">
    <property type="match status" value="1"/>
</dbReference>
<evidence type="ECO:0000259" key="3">
    <source>
        <dbReference type="Pfam" id="PF16769"/>
    </source>
</evidence>
<evidence type="ECO:0000313" key="4">
    <source>
        <dbReference type="EMBL" id="KAJ8301861.1"/>
    </source>
</evidence>
<feature type="domain" description="Germinal-centre associated nuclear protein MCM3AP" evidence="3">
    <location>
        <begin position="1328"/>
        <end position="1872"/>
    </location>
</feature>
<dbReference type="SUPFAM" id="SSF54928">
    <property type="entry name" value="RNA-binding domain, RBD"/>
    <property type="match status" value="1"/>
</dbReference>
<dbReference type="Pfam" id="PF13634">
    <property type="entry name" value="Nucleoporin_FG"/>
    <property type="match status" value="3"/>
</dbReference>
<dbReference type="PANTHER" id="PTHR12436">
    <property type="entry name" value="80 KDA MCM3-ASSOCIATED PROTEIN"/>
    <property type="match status" value="1"/>
</dbReference>
<evidence type="ECO:0000313" key="5">
    <source>
        <dbReference type="Proteomes" id="UP001217089"/>
    </source>
</evidence>
<feature type="region of interest" description="Disordered" evidence="1">
    <location>
        <begin position="160"/>
        <end position="182"/>
    </location>
</feature>
<feature type="compositionally biased region" description="Polar residues" evidence="1">
    <location>
        <begin position="69"/>
        <end position="103"/>
    </location>
</feature>
<dbReference type="InterPro" id="IPR012677">
    <property type="entry name" value="Nucleotide-bd_a/b_plait_sf"/>
</dbReference>
<dbReference type="CDD" id="cd12443">
    <property type="entry name" value="RRM_MCM3A_like"/>
    <property type="match status" value="1"/>
</dbReference>
<feature type="compositionally biased region" description="Basic and acidic residues" evidence="1">
    <location>
        <begin position="500"/>
        <end position="522"/>
    </location>
</feature>
<feature type="domain" description="SAC3/GANP/THP3 conserved" evidence="2">
    <location>
        <begin position="768"/>
        <end position="986"/>
    </location>
</feature>
<dbReference type="Pfam" id="PF03399">
    <property type="entry name" value="SAC3_GANP"/>
    <property type="match status" value="1"/>
</dbReference>
<dbReference type="EMBL" id="JARBDR010000918">
    <property type="protein sequence ID" value="KAJ8301861.1"/>
    <property type="molecule type" value="Genomic_DNA"/>
</dbReference>
<feature type="region of interest" description="Disordered" evidence="1">
    <location>
        <begin position="455"/>
        <end position="481"/>
    </location>
</feature>
<dbReference type="InterPro" id="IPR045107">
    <property type="entry name" value="SAC3/GANP/THP3"/>
</dbReference>
<evidence type="ECO:0000256" key="1">
    <source>
        <dbReference type="SAM" id="MobiDB-lite"/>
    </source>
</evidence>
<feature type="compositionally biased region" description="Low complexity" evidence="1">
    <location>
        <begin position="166"/>
        <end position="182"/>
    </location>
</feature>
<evidence type="ECO:0000259" key="2">
    <source>
        <dbReference type="Pfam" id="PF03399"/>
    </source>
</evidence>
<dbReference type="InterPro" id="IPR031907">
    <property type="entry name" value="MCM3AP_GANP"/>
</dbReference>
<dbReference type="Pfam" id="PF16769">
    <property type="entry name" value="MCM3AP_GANP"/>
    <property type="match status" value="1"/>
</dbReference>
<feature type="compositionally biased region" description="Low complexity" evidence="1">
    <location>
        <begin position="37"/>
        <end position="61"/>
    </location>
</feature>
<dbReference type="Gene3D" id="1.25.40.990">
    <property type="match status" value="1"/>
</dbReference>
<dbReference type="InterPro" id="IPR035979">
    <property type="entry name" value="RBD_domain_sf"/>
</dbReference>
<feature type="region of interest" description="Disordered" evidence="1">
    <location>
        <begin position="620"/>
        <end position="644"/>
    </location>
</feature>
<dbReference type="PANTHER" id="PTHR12436:SF3">
    <property type="entry name" value="GERMINAL-CENTER ASSOCIATED NUCLEAR PROTEIN"/>
    <property type="match status" value="1"/>
</dbReference>
<dbReference type="InterPro" id="IPR025574">
    <property type="entry name" value="Nucleoporin_FG_rpt"/>
</dbReference>
<reference evidence="4 5" key="1">
    <citation type="submission" date="2022-12" db="EMBL/GenBank/DDBJ databases">
        <title>Chromosome-level genome of Tegillarca granosa.</title>
        <authorList>
            <person name="Kim J."/>
        </authorList>
    </citation>
    <scope>NUCLEOTIDE SEQUENCE [LARGE SCALE GENOMIC DNA]</scope>
    <source>
        <strain evidence="4">Teg-2019</strain>
        <tissue evidence="4">Adductor muscle</tissue>
    </source>
</reference>
<dbReference type="InterPro" id="IPR005062">
    <property type="entry name" value="SAC3/GANP/THP3_conserved"/>
</dbReference>